<evidence type="ECO:0000256" key="1">
    <source>
        <dbReference type="ARBA" id="ARBA00004123"/>
    </source>
</evidence>
<dbReference type="OrthoDB" id="10050977at2759"/>
<accession>A0A6S7HEA2</accession>
<evidence type="ECO:0000256" key="2">
    <source>
        <dbReference type="ARBA" id="ARBA00022723"/>
    </source>
</evidence>
<evidence type="ECO:0000256" key="3">
    <source>
        <dbReference type="ARBA" id="ARBA00022771"/>
    </source>
</evidence>
<dbReference type="GO" id="GO:0008270">
    <property type="term" value="F:zinc ion binding"/>
    <property type="evidence" value="ECO:0007669"/>
    <property type="project" value="UniProtKB-KW"/>
</dbReference>
<organism evidence="6 7">
    <name type="scientific">Paramuricea clavata</name>
    <name type="common">Red gorgonian</name>
    <name type="synonym">Violescent sea-whip</name>
    <dbReference type="NCBI Taxonomy" id="317549"/>
    <lineage>
        <taxon>Eukaryota</taxon>
        <taxon>Metazoa</taxon>
        <taxon>Cnidaria</taxon>
        <taxon>Anthozoa</taxon>
        <taxon>Octocorallia</taxon>
        <taxon>Malacalcyonacea</taxon>
        <taxon>Plexauridae</taxon>
        <taxon>Paramuricea</taxon>
    </lineage>
</organism>
<dbReference type="PANTHER" id="PTHR46481">
    <property type="entry name" value="ZINC FINGER BED DOMAIN-CONTAINING PROTEIN 4"/>
    <property type="match status" value="1"/>
</dbReference>
<dbReference type="SUPFAM" id="SSF53098">
    <property type="entry name" value="Ribonuclease H-like"/>
    <property type="match status" value="1"/>
</dbReference>
<proteinExistence type="predicted"/>
<dbReference type="Proteomes" id="UP001152795">
    <property type="component" value="Unassembled WGS sequence"/>
</dbReference>
<evidence type="ECO:0000313" key="6">
    <source>
        <dbReference type="EMBL" id="CAB4004225.1"/>
    </source>
</evidence>
<evidence type="ECO:0000313" key="7">
    <source>
        <dbReference type="Proteomes" id="UP001152795"/>
    </source>
</evidence>
<keyword evidence="5" id="KW-0539">Nucleus</keyword>
<sequence length="637" mass="70124">MLTISFTNGLYKFTDGEFISPSVPMDNLYLPMVNRLTIGTDGTDGQCFGGLPYAIAIMLTTSFTNGLYKFTDGEFISPSVPMDNLYLPMVNWLTIGTDGTDGQCFGGLPYAIAIMLTTSFTNGLYKFTDGEFISPSVPMDNLYLPMVNWLTIGTDGTDGQCFGGLPYAIAIMLTTSFTNGLYKFTDGEFISPSVPMDNLYLPMVNWLTIGTDGTDGQCFGGLPYAIAIMLTTSFTNGLYKFTDGEFISPSVPMDNLYLPMVNWLTIGTDGTDGQCFGGLPYAIAIMLTTSFTNGLYKFTDGEFISPSVPMDNLYLPMVNWLTIGTDGTDGQCFGGLPYAIAIMLTTSFTNGLYKFTDGEFISPSVPIENLYLPMVNWLTIGTDGTDGQCFGGLPHAIAILLTTSFTTGLYKFTDGEFISLSVPIDNLYLPMGYWLTVGTGEHSLFTDAIFLFTTPSDLAEVAEPRHEVESGEDEPSTSKDSWAAVLVDNDSGQDSQDEEMEAPYRVELQRYLKEKRIADLTKDPLIYWRVKHNEFPHLGTLARRYLYPPPGSAASERLFSTGKNVLGTKRLSLKPDNMEANLFLKYNIRPLRYKTDLPRVTDDFVAPNEGNLPEAVVGEVHDDETSDVEIIMSDDED</sequence>
<keyword evidence="4" id="KW-0862">Zinc</keyword>
<comment type="caution">
    <text evidence="6">The sequence shown here is derived from an EMBL/GenBank/DDBJ whole genome shotgun (WGS) entry which is preliminary data.</text>
</comment>
<dbReference type="InterPro" id="IPR012337">
    <property type="entry name" value="RNaseH-like_sf"/>
</dbReference>
<dbReference type="GO" id="GO:0005634">
    <property type="term" value="C:nucleus"/>
    <property type="evidence" value="ECO:0007669"/>
    <property type="project" value="UniProtKB-SubCell"/>
</dbReference>
<keyword evidence="3" id="KW-0863">Zinc-finger</keyword>
<dbReference type="Pfam" id="PF05699">
    <property type="entry name" value="Dimer_Tnp_hAT"/>
    <property type="match status" value="1"/>
</dbReference>
<dbReference type="GO" id="GO:0046983">
    <property type="term" value="F:protein dimerization activity"/>
    <property type="evidence" value="ECO:0007669"/>
    <property type="project" value="InterPro"/>
</dbReference>
<reference evidence="6" key="1">
    <citation type="submission" date="2020-04" db="EMBL/GenBank/DDBJ databases">
        <authorList>
            <person name="Alioto T."/>
            <person name="Alioto T."/>
            <person name="Gomez Garrido J."/>
        </authorList>
    </citation>
    <scope>NUCLEOTIDE SEQUENCE</scope>
    <source>
        <strain evidence="6">A484AB</strain>
    </source>
</reference>
<gene>
    <name evidence="6" type="ORF">PACLA_8A022554</name>
</gene>
<name>A0A6S7HEA2_PARCT</name>
<dbReference type="EMBL" id="CACRXK020004837">
    <property type="protein sequence ID" value="CAB4004225.1"/>
    <property type="molecule type" value="Genomic_DNA"/>
</dbReference>
<dbReference type="InterPro" id="IPR052035">
    <property type="entry name" value="ZnF_BED_domain_contain"/>
</dbReference>
<evidence type="ECO:0000256" key="5">
    <source>
        <dbReference type="ARBA" id="ARBA00023242"/>
    </source>
</evidence>
<evidence type="ECO:0000256" key="4">
    <source>
        <dbReference type="ARBA" id="ARBA00022833"/>
    </source>
</evidence>
<dbReference type="InterPro" id="IPR008906">
    <property type="entry name" value="HATC_C_dom"/>
</dbReference>
<keyword evidence="7" id="KW-1185">Reference proteome</keyword>
<dbReference type="PANTHER" id="PTHR46481:SF10">
    <property type="entry name" value="ZINC FINGER BED DOMAIN-CONTAINING PROTEIN 39"/>
    <property type="match status" value="1"/>
</dbReference>
<dbReference type="AlphaFoldDB" id="A0A6S7HEA2"/>
<comment type="subcellular location">
    <subcellularLocation>
        <location evidence="1">Nucleus</location>
    </subcellularLocation>
</comment>
<protein>
    <submittedName>
        <fullName evidence="6">Zinc finger BED domain-containing 4-like</fullName>
    </submittedName>
</protein>
<keyword evidence="2" id="KW-0479">Metal-binding</keyword>